<dbReference type="OrthoDB" id="3071593at2759"/>
<comment type="caution">
    <text evidence="1">The sequence shown here is derived from an EMBL/GenBank/DDBJ whole genome shotgun (WGS) entry which is preliminary data.</text>
</comment>
<name>A0A8H5BTR8_9AGAR</name>
<dbReference type="Proteomes" id="UP000567179">
    <property type="component" value="Unassembled WGS sequence"/>
</dbReference>
<reference evidence="1 2" key="1">
    <citation type="journal article" date="2020" name="ISME J.">
        <title>Uncovering the hidden diversity of litter-decomposition mechanisms in mushroom-forming fungi.</title>
        <authorList>
            <person name="Floudas D."/>
            <person name="Bentzer J."/>
            <person name="Ahren D."/>
            <person name="Johansson T."/>
            <person name="Persson P."/>
            <person name="Tunlid A."/>
        </authorList>
    </citation>
    <scope>NUCLEOTIDE SEQUENCE [LARGE SCALE GENOMIC DNA]</scope>
    <source>
        <strain evidence="1 2">CBS 101986</strain>
    </source>
</reference>
<proteinExistence type="predicted"/>
<keyword evidence="2" id="KW-1185">Reference proteome</keyword>
<evidence type="ECO:0000313" key="2">
    <source>
        <dbReference type="Proteomes" id="UP000567179"/>
    </source>
</evidence>
<sequence>MNRRQRADQPFFIANHYVCLQGRTEQGDSMANTAPQEIIDDILDHFIYIHLLPPSQIRHEEQASEYQRNLEVLRACSLVSKAFSHRAQTHLYSVIRLWPTSRDNGKDEKRRERLCAISDLCVAKPHIANNIRVLDIQLDGIDDYSSLFKRDDVAILKVLTHVCGNVTTLYIRGQHQTLSLSALFPTFNLVNITGLHIYHAKLAYSTMADLVNLSDLSFSSVALAEEDDSTARPAQIRLRKLFLQNVEDDVLDIIIHNNYGRAPVCYPVMNLSTLCSFKQGQSSKNDRRGYLYTLEDMLNKSRSSLKALEISKHPYFAGWMSKEQGLPVPKGLNSGSYNLCHMEQLRDVTIVSNLCHIDPVYGLHGELLSPKTGIETWLQFLAESRFLENLIVKFSFITRETDASNFFTACEPVIRWKYLCTLVGRVSNGRSMSFRLHVEWLYSTQGHFSNQDTSTAVDVLRENLSVPLRSLFDEFLSSPWITTSMLFTARKIVAL</sequence>
<evidence type="ECO:0000313" key="1">
    <source>
        <dbReference type="EMBL" id="KAF5328207.1"/>
    </source>
</evidence>
<dbReference type="AlphaFoldDB" id="A0A8H5BTR8"/>
<accession>A0A8H5BTR8</accession>
<dbReference type="EMBL" id="JAACJJ010000005">
    <property type="protein sequence ID" value="KAF5328207.1"/>
    <property type="molecule type" value="Genomic_DNA"/>
</dbReference>
<protein>
    <submittedName>
        <fullName evidence="1">Uncharacterized protein</fullName>
    </submittedName>
</protein>
<organism evidence="1 2">
    <name type="scientific">Psilocybe cf. subviscida</name>
    <dbReference type="NCBI Taxonomy" id="2480587"/>
    <lineage>
        <taxon>Eukaryota</taxon>
        <taxon>Fungi</taxon>
        <taxon>Dikarya</taxon>
        <taxon>Basidiomycota</taxon>
        <taxon>Agaricomycotina</taxon>
        <taxon>Agaricomycetes</taxon>
        <taxon>Agaricomycetidae</taxon>
        <taxon>Agaricales</taxon>
        <taxon>Agaricineae</taxon>
        <taxon>Strophariaceae</taxon>
        <taxon>Psilocybe</taxon>
    </lineage>
</organism>
<gene>
    <name evidence="1" type="ORF">D9619_013394</name>
</gene>